<dbReference type="Gramene" id="Kaladp0087s0139.1.v1.1">
    <property type="protein sequence ID" value="Kaladp0087s0139.1.v1.1"/>
    <property type="gene ID" value="Kaladp0087s0139.v1.1"/>
</dbReference>
<accession>A0A7N0UU20</accession>
<evidence type="ECO:0000313" key="2">
    <source>
        <dbReference type="EnsemblPlants" id="Kaladp0087s0139.1.v1.1"/>
    </source>
</evidence>
<feature type="region of interest" description="Disordered" evidence="1">
    <location>
        <begin position="64"/>
        <end position="94"/>
    </location>
</feature>
<reference evidence="2" key="1">
    <citation type="submission" date="2021-01" db="UniProtKB">
        <authorList>
            <consortium name="EnsemblPlants"/>
        </authorList>
    </citation>
    <scope>IDENTIFICATION</scope>
</reference>
<name>A0A7N0UU20_KALFE</name>
<evidence type="ECO:0000313" key="3">
    <source>
        <dbReference type="Proteomes" id="UP000594263"/>
    </source>
</evidence>
<feature type="region of interest" description="Disordered" evidence="1">
    <location>
        <begin position="1"/>
        <end position="41"/>
    </location>
</feature>
<dbReference type="EnsemblPlants" id="Kaladp0087s0139.1.v1.1">
    <property type="protein sequence ID" value="Kaladp0087s0139.1.v1.1"/>
    <property type="gene ID" value="Kaladp0087s0139.v1.1"/>
</dbReference>
<sequence>MGISTESRDVWPPMEPSSSFVIPSPVDYPKSRTAKESTQGKVMGILTESRDVWPPMEPSSSFVILSVDHPKSQTAKESTQVSSPNHHRTRRRRR</sequence>
<dbReference type="AlphaFoldDB" id="A0A7N0UU20"/>
<proteinExistence type="predicted"/>
<keyword evidence="3" id="KW-1185">Reference proteome</keyword>
<feature type="compositionally biased region" description="Basic residues" evidence="1">
    <location>
        <begin position="85"/>
        <end position="94"/>
    </location>
</feature>
<evidence type="ECO:0000256" key="1">
    <source>
        <dbReference type="SAM" id="MobiDB-lite"/>
    </source>
</evidence>
<organism evidence="2 3">
    <name type="scientific">Kalanchoe fedtschenkoi</name>
    <name type="common">Lavender scallops</name>
    <name type="synonym">South American air plant</name>
    <dbReference type="NCBI Taxonomy" id="63787"/>
    <lineage>
        <taxon>Eukaryota</taxon>
        <taxon>Viridiplantae</taxon>
        <taxon>Streptophyta</taxon>
        <taxon>Embryophyta</taxon>
        <taxon>Tracheophyta</taxon>
        <taxon>Spermatophyta</taxon>
        <taxon>Magnoliopsida</taxon>
        <taxon>eudicotyledons</taxon>
        <taxon>Gunneridae</taxon>
        <taxon>Pentapetalae</taxon>
        <taxon>Saxifragales</taxon>
        <taxon>Crassulaceae</taxon>
        <taxon>Kalanchoe</taxon>
    </lineage>
</organism>
<dbReference type="Proteomes" id="UP000594263">
    <property type="component" value="Unplaced"/>
</dbReference>
<protein>
    <submittedName>
        <fullName evidence="2">Uncharacterized protein</fullName>
    </submittedName>
</protein>
<feature type="compositionally biased region" description="Polar residues" evidence="1">
    <location>
        <begin position="72"/>
        <end position="84"/>
    </location>
</feature>